<dbReference type="OrthoDB" id="9791139at2"/>
<keyword evidence="3" id="KW-1185">Reference proteome</keyword>
<dbReference type="Proteomes" id="UP000261174">
    <property type="component" value="Unassembled WGS sequence"/>
</dbReference>
<dbReference type="GO" id="GO:0042802">
    <property type="term" value="F:identical protein binding"/>
    <property type="evidence" value="ECO:0007669"/>
    <property type="project" value="TreeGrafter"/>
</dbReference>
<dbReference type="SUPFAM" id="SSF100950">
    <property type="entry name" value="NagB/RpiA/CoA transferase-like"/>
    <property type="match status" value="1"/>
</dbReference>
<dbReference type="RefSeq" id="WP_116856238.1">
    <property type="nucleotide sequence ID" value="NZ_QTJV01000010.1"/>
</dbReference>
<dbReference type="CDD" id="cd01399">
    <property type="entry name" value="GlcN6P_deaminase"/>
    <property type="match status" value="1"/>
</dbReference>
<evidence type="ECO:0000259" key="1">
    <source>
        <dbReference type="Pfam" id="PF01182"/>
    </source>
</evidence>
<dbReference type="Gene3D" id="3.40.50.1360">
    <property type="match status" value="1"/>
</dbReference>
<dbReference type="PANTHER" id="PTHR11280">
    <property type="entry name" value="GLUCOSAMINE-6-PHOSPHATE ISOMERASE"/>
    <property type="match status" value="1"/>
</dbReference>
<evidence type="ECO:0000313" key="3">
    <source>
        <dbReference type="Proteomes" id="UP000261174"/>
    </source>
</evidence>
<dbReference type="GO" id="GO:0019262">
    <property type="term" value="P:N-acetylneuraminate catabolic process"/>
    <property type="evidence" value="ECO:0007669"/>
    <property type="project" value="TreeGrafter"/>
</dbReference>
<proteinExistence type="predicted"/>
<dbReference type="GO" id="GO:0005737">
    <property type="term" value="C:cytoplasm"/>
    <property type="evidence" value="ECO:0007669"/>
    <property type="project" value="TreeGrafter"/>
</dbReference>
<dbReference type="PANTHER" id="PTHR11280:SF6">
    <property type="entry name" value="GLUCOSAMINE-6-PHOSPHATE ISOMERASE NAGB"/>
    <property type="match status" value="1"/>
</dbReference>
<dbReference type="EMBL" id="QTJV01000010">
    <property type="protein sequence ID" value="RFM32152.1"/>
    <property type="molecule type" value="Genomic_DNA"/>
</dbReference>
<dbReference type="InterPro" id="IPR006148">
    <property type="entry name" value="Glc/Gal-6P_isomerase"/>
</dbReference>
<accession>A0A3E1NW27</accession>
<sequence>MLITNTNFRHIIADSRDEMGKAAADMFAAEALKLLQSKDFINVIFAAAPSQNEFLRYLCNTGLDWKRINAFHMDEYIGLPEDAPQRFGNFLKAHLFDKLSFNEIHFMNGNAADLEAECSRYAALLQQQPVDIVCMGIGENGHLAFNDPPVANFRDPYKVKIVELDEACRVQQVNDGCFETIEQVPSHAITLTIPMLLSADYISCVVPGQRKAQAVFNTLHKEMISEYPSTILRSHRHTVLFTDRESSSC</sequence>
<dbReference type="AlphaFoldDB" id="A0A3E1NW27"/>
<protein>
    <submittedName>
        <fullName evidence="2">Glucosamine-6-phosphate deaminase</fullName>
    </submittedName>
</protein>
<dbReference type="GO" id="GO:0006043">
    <property type="term" value="P:glucosamine catabolic process"/>
    <property type="evidence" value="ECO:0007669"/>
    <property type="project" value="TreeGrafter"/>
</dbReference>
<gene>
    <name evidence="2" type="ORF">DXN04_25550</name>
</gene>
<comment type="caution">
    <text evidence="2">The sequence shown here is derived from an EMBL/GenBank/DDBJ whole genome shotgun (WGS) entry which is preliminary data.</text>
</comment>
<dbReference type="InterPro" id="IPR037171">
    <property type="entry name" value="NagB/RpiA_transferase-like"/>
</dbReference>
<dbReference type="InterPro" id="IPR004547">
    <property type="entry name" value="Glucosamine6P_isomerase"/>
</dbReference>
<organism evidence="2 3">
    <name type="scientific">Chitinophaga silvisoli</name>
    <dbReference type="NCBI Taxonomy" id="2291814"/>
    <lineage>
        <taxon>Bacteria</taxon>
        <taxon>Pseudomonadati</taxon>
        <taxon>Bacteroidota</taxon>
        <taxon>Chitinophagia</taxon>
        <taxon>Chitinophagales</taxon>
        <taxon>Chitinophagaceae</taxon>
        <taxon>Chitinophaga</taxon>
    </lineage>
</organism>
<dbReference type="GO" id="GO:0004342">
    <property type="term" value="F:glucosamine-6-phosphate deaminase activity"/>
    <property type="evidence" value="ECO:0007669"/>
    <property type="project" value="InterPro"/>
</dbReference>
<dbReference type="GO" id="GO:0006046">
    <property type="term" value="P:N-acetylglucosamine catabolic process"/>
    <property type="evidence" value="ECO:0007669"/>
    <property type="project" value="TreeGrafter"/>
</dbReference>
<dbReference type="GO" id="GO:0005975">
    <property type="term" value="P:carbohydrate metabolic process"/>
    <property type="evidence" value="ECO:0007669"/>
    <property type="project" value="InterPro"/>
</dbReference>
<feature type="domain" description="Glucosamine/galactosamine-6-phosphate isomerase" evidence="1">
    <location>
        <begin position="15"/>
        <end position="237"/>
    </location>
</feature>
<dbReference type="Pfam" id="PF01182">
    <property type="entry name" value="Glucosamine_iso"/>
    <property type="match status" value="1"/>
</dbReference>
<evidence type="ECO:0000313" key="2">
    <source>
        <dbReference type="EMBL" id="RFM32152.1"/>
    </source>
</evidence>
<reference evidence="2 3" key="1">
    <citation type="submission" date="2018-08" db="EMBL/GenBank/DDBJ databases">
        <title>Chitinophaga sp. K20C18050901, a novel bacterium isolated from forest soil.</title>
        <authorList>
            <person name="Wang C."/>
        </authorList>
    </citation>
    <scope>NUCLEOTIDE SEQUENCE [LARGE SCALE GENOMIC DNA]</scope>
    <source>
        <strain evidence="2 3">K20C18050901</strain>
    </source>
</reference>
<name>A0A3E1NW27_9BACT</name>